<keyword evidence="3" id="KW-1185">Reference proteome</keyword>
<evidence type="ECO:0000256" key="1">
    <source>
        <dbReference type="SAM" id="MobiDB-lite"/>
    </source>
</evidence>
<organism evidence="2 3">
    <name type="scientific">Vespula squamosa</name>
    <name type="common">Southern yellow jacket</name>
    <name type="synonym">Wasp</name>
    <dbReference type="NCBI Taxonomy" id="30214"/>
    <lineage>
        <taxon>Eukaryota</taxon>
        <taxon>Metazoa</taxon>
        <taxon>Ecdysozoa</taxon>
        <taxon>Arthropoda</taxon>
        <taxon>Hexapoda</taxon>
        <taxon>Insecta</taxon>
        <taxon>Pterygota</taxon>
        <taxon>Neoptera</taxon>
        <taxon>Endopterygota</taxon>
        <taxon>Hymenoptera</taxon>
        <taxon>Apocrita</taxon>
        <taxon>Aculeata</taxon>
        <taxon>Vespoidea</taxon>
        <taxon>Vespidae</taxon>
        <taxon>Vespinae</taxon>
        <taxon>Vespula</taxon>
    </lineage>
</organism>
<protein>
    <submittedName>
        <fullName evidence="2">DPY30 domain-containing protein 1-like</fullName>
    </submittedName>
</protein>
<dbReference type="EMBL" id="JAUDFV010000020">
    <property type="protein sequence ID" value="KAL2740832.1"/>
    <property type="molecule type" value="Genomic_DNA"/>
</dbReference>
<comment type="caution">
    <text evidence="2">The sequence shown here is derived from an EMBL/GenBank/DDBJ whole genome shotgun (WGS) entry which is preliminary data.</text>
</comment>
<feature type="compositionally biased region" description="Basic residues" evidence="1">
    <location>
        <begin position="87"/>
        <end position="99"/>
    </location>
</feature>
<gene>
    <name evidence="2" type="ORF">V1478_000973</name>
</gene>
<reference evidence="2 3" key="1">
    <citation type="journal article" date="2024" name="Ann. Entomol. Soc. Am.">
        <title>Genomic analyses of the southern and eastern yellowjacket wasps (Hymenoptera: Vespidae) reveal evolutionary signatures of social life.</title>
        <authorList>
            <person name="Catto M.A."/>
            <person name="Caine P.B."/>
            <person name="Orr S.E."/>
            <person name="Hunt B.G."/>
            <person name="Goodisman M.A.D."/>
        </authorList>
    </citation>
    <scope>NUCLEOTIDE SEQUENCE [LARGE SCALE GENOMIC DNA]</scope>
    <source>
        <strain evidence="2">233</strain>
        <tissue evidence="2">Head and thorax</tissue>
    </source>
</reference>
<sequence length="255" mass="30588">MTTRKKKIEKEKYPLPELRVRDPMSVVIEKLGDRPARVSGDMSKETLKELLMSSLMLVPKDPSIISESFRDMLIPRRARRSLPSEKKSRRKSKKTKIRKSIKDRSDVISDEDSRWDLYDEATIDEEMKGTEEEEEKEKEEKDIPSCPSSLTEDLDLSYDGKWLRKYMKIPLRMAFKEIVAKKPYDPVGYLGFWLLNYKKTLEDNRRFLELEEELYHLRHLMIKSKEMEEIPELRTDEEEENIEVDWNFQRYNNNW</sequence>
<dbReference type="CDD" id="cd22966">
    <property type="entry name" value="DD_DYDC-like"/>
    <property type="match status" value="1"/>
</dbReference>
<proteinExistence type="predicted"/>
<feature type="region of interest" description="Disordered" evidence="1">
    <location>
        <begin position="76"/>
        <end position="104"/>
    </location>
</feature>
<name>A0ABD2C708_VESSQ</name>
<evidence type="ECO:0000313" key="3">
    <source>
        <dbReference type="Proteomes" id="UP001607302"/>
    </source>
</evidence>
<dbReference type="InterPro" id="IPR049630">
    <property type="entry name" value="DYDC-like_DD"/>
</dbReference>
<accession>A0ABD2C708</accession>
<dbReference type="Proteomes" id="UP001607302">
    <property type="component" value="Unassembled WGS sequence"/>
</dbReference>
<feature type="region of interest" description="Disordered" evidence="1">
    <location>
        <begin position="126"/>
        <end position="149"/>
    </location>
</feature>
<evidence type="ECO:0000313" key="2">
    <source>
        <dbReference type="EMBL" id="KAL2740832.1"/>
    </source>
</evidence>
<dbReference type="AlphaFoldDB" id="A0ABD2C708"/>